<dbReference type="Proteomes" id="UP000215256">
    <property type="component" value="Plasmid unnamed1"/>
</dbReference>
<dbReference type="InterPro" id="IPR050428">
    <property type="entry name" value="TCS_sensor_his_kinase"/>
</dbReference>
<dbReference type="InterPro" id="IPR003661">
    <property type="entry name" value="HisK_dim/P_dom"/>
</dbReference>
<dbReference type="PANTHER" id="PTHR45436:SF15">
    <property type="entry name" value="SENSOR HISTIDINE KINASE CUSS"/>
    <property type="match status" value="1"/>
</dbReference>
<dbReference type="CDD" id="cd00075">
    <property type="entry name" value="HATPase"/>
    <property type="match status" value="1"/>
</dbReference>
<protein>
    <recommendedName>
        <fullName evidence="3">histidine kinase</fullName>
        <ecNumber evidence="3">2.7.13.3</ecNumber>
    </recommendedName>
</protein>
<dbReference type="SUPFAM" id="SSF55874">
    <property type="entry name" value="ATPase domain of HSP90 chaperone/DNA topoisomerase II/histidine kinase"/>
    <property type="match status" value="1"/>
</dbReference>
<dbReference type="InterPro" id="IPR036097">
    <property type="entry name" value="HisK_dim/P_sf"/>
</dbReference>
<dbReference type="InterPro" id="IPR004358">
    <property type="entry name" value="Sig_transdc_His_kin-like_C"/>
</dbReference>
<dbReference type="EMBL" id="CP022605">
    <property type="protein sequence ID" value="ASV87851.1"/>
    <property type="molecule type" value="Genomic_DNA"/>
</dbReference>
<dbReference type="SMART" id="SM00387">
    <property type="entry name" value="HATPase_c"/>
    <property type="match status" value="1"/>
</dbReference>
<evidence type="ECO:0000256" key="7">
    <source>
        <dbReference type="ARBA" id="ARBA00022777"/>
    </source>
</evidence>
<dbReference type="InterPro" id="IPR036890">
    <property type="entry name" value="HATPase_C_sf"/>
</dbReference>
<dbReference type="PRINTS" id="PR00344">
    <property type="entry name" value="BCTRLSENSOR"/>
</dbReference>
<dbReference type="AlphaFoldDB" id="A0A248UN75"/>
<dbReference type="PANTHER" id="PTHR45436">
    <property type="entry name" value="SENSOR HISTIDINE KINASE YKOH"/>
    <property type="match status" value="1"/>
</dbReference>
<organism evidence="13 14">
    <name type="scientific">Ochrobactrum quorumnocens</name>
    <dbReference type="NCBI Taxonomy" id="271865"/>
    <lineage>
        <taxon>Bacteria</taxon>
        <taxon>Pseudomonadati</taxon>
        <taxon>Pseudomonadota</taxon>
        <taxon>Alphaproteobacteria</taxon>
        <taxon>Hyphomicrobiales</taxon>
        <taxon>Brucellaceae</taxon>
        <taxon>Brucella/Ochrobactrum group</taxon>
        <taxon>Ochrobactrum</taxon>
    </lineage>
</organism>
<evidence type="ECO:0000256" key="6">
    <source>
        <dbReference type="ARBA" id="ARBA00022692"/>
    </source>
</evidence>
<keyword evidence="9" id="KW-0902">Two-component regulatory system</keyword>
<dbReference type="SMART" id="SM00388">
    <property type="entry name" value="HisKA"/>
    <property type="match status" value="1"/>
</dbReference>
<evidence type="ECO:0000256" key="5">
    <source>
        <dbReference type="ARBA" id="ARBA00022679"/>
    </source>
</evidence>
<evidence type="ECO:0000256" key="2">
    <source>
        <dbReference type="ARBA" id="ARBA00004141"/>
    </source>
</evidence>
<keyword evidence="6 11" id="KW-0812">Transmembrane</keyword>
<keyword evidence="13" id="KW-0614">Plasmid</keyword>
<comment type="subcellular location">
    <subcellularLocation>
        <location evidence="2">Membrane</location>
        <topology evidence="2">Multi-pass membrane protein</topology>
    </subcellularLocation>
</comment>
<evidence type="ECO:0000256" key="10">
    <source>
        <dbReference type="ARBA" id="ARBA00023136"/>
    </source>
</evidence>
<sequence length="422" mass="46142">MVFYLLSGIKSDVAITSIWLSQEIADSVRLEPNGRAKLEPTTKLKEMMEDAPDLWFVADLGKDIFLAYGAPPEKIANNIPFLQTFRSVELHGYLDDPLSVARMERFDTQAGEATIFAGGVSMSQYGVTVLLGNLAIGVPALILVAISLIGVPFVTRWALRSFSDLTGRLDRIDLDTRGALVEERGLPNEVLRVVRDINRALRRLDSGFEATERFFVNAAHELRTPIAILQVRIDTLSPGSDKTHLQTAIKRLTAIANQLLDTEKYRQKPQQNVPVDLNNVVSKVVAELAPLAIAEGYEISFDSYAEGMFVPGDAEALERAFVNLVRNAVQYGGGRGQISVGIEADGSVTVADQGCGIAGDKHSRIFEPFYRVSPHGSGAGLGLSMVNEIVTRHRGYIELSSAPGKGSTFAVRWRARSVFQQP</sequence>
<feature type="transmembrane region" description="Helical" evidence="11">
    <location>
        <begin position="130"/>
        <end position="154"/>
    </location>
</feature>
<feature type="domain" description="Histidine kinase" evidence="12">
    <location>
        <begin position="217"/>
        <end position="417"/>
    </location>
</feature>
<evidence type="ECO:0000256" key="3">
    <source>
        <dbReference type="ARBA" id="ARBA00012438"/>
    </source>
</evidence>
<evidence type="ECO:0000256" key="1">
    <source>
        <dbReference type="ARBA" id="ARBA00000085"/>
    </source>
</evidence>
<keyword evidence="8 11" id="KW-1133">Transmembrane helix</keyword>
<gene>
    <name evidence="13" type="ORF">CES85_3173</name>
</gene>
<dbReference type="CDD" id="cd00082">
    <property type="entry name" value="HisKA"/>
    <property type="match status" value="1"/>
</dbReference>
<geneLocation type="plasmid" evidence="13 14">
    <name>unnamed1</name>
</geneLocation>
<keyword evidence="10 11" id="KW-0472">Membrane</keyword>
<evidence type="ECO:0000259" key="12">
    <source>
        <dbReference type="PROSITE" id="PS50109"/>
    </source>
</evidence>
<evidence type="ECO:0000256" key="8">
    <source>
        <dbReference type="ARBA" id="ARBA00022989"/>
    </source>
</evidence>
<proteinExistence type="predicted"/>
<dbReference type="InterPro" id="IPR005467">
    <property type="entry name" value="His_kinase_dom"/>
</dbReference>
<dbReference type="Gene3D" id="1.10.287.130">
    <property type="match status" value="1"/>
</dbReference>
<dbReference type="EC" id="2.7.13.3" evidence="3"/>
<evidence type="ECO:0000313" key="13">
    <source>
        <dbReference type="EMBL" id="ASV87851.1"/>
    </source>
</evidence>
<reference evidence="13 14" key="1">
    <citation type="submission" date="2017-07" db="EMBL/GenBank/DDBJ databases">
        <title>Phylogenetic study on the rhizospheric bacterium Ochrobactrum sp. A44.</title>
        <authorList>
            <person name="Krzyzanowska D.M."/>
            <person name="Ossowicki A."/>
            <person name="Rajewska M."/>
            <person name="Maciag T."/>
            <person name="Kaczynski Z."/>
            <person name="Czerwicka M."/>
            <person name="Jafra S."/>
        </authorList>
    </citation>
    <scope>NUCLEOTIDE SEQUENCE [LARGE SCALE GENOMIC DNA]</scope>
    <source>
        <strain evidence="13 14">A44</strain>
        <plasmid evidence="13 14">unnamed1</plasmid>
    </source>
</reference>
<dbReference type="InterPro" id="IPR003594">
    <property type="entry name" value="HATPase_dom"/>
</dbReference>
<dbReference type="Gene3D" id="3.30.565.10">
    <property type="entry name" value="Histidine kinase-like ATPase, C-terminal domain"/>
    <property type="match status" value="1"/>
</dbReference>
<comment type="catalytic activity">
    <reaction evidence="1">
        <text>ATP + protein L-histidine = ADP + protein N-phospho-L-histidine.</text>
        <dbReference type="EC" id="2.7.13.3"/>
    </reaction>
</comment>
<dbReference type="PROSITE" id="PS50109">
    <property type="entry name" value="HIS_KIN"/>
    <property type="match status" value="1"/>
</dbReference>
<dbReference type="Pfam" id="PF02518">
    <property type="entry name" value="HATPase_c"/>
    <property type="match status" value="1"/>
</dbReference>
<dbReference type="KEGG" id="och:CES85_3173"/>
<evidence type="ECO:0000313" key="14">
    <source>
        <dbReference type="Proteomes" id="UP000215256"/>
    </source>
</evidence>
<evidence type="ECO:0000256" key="11">
    <source>
        <dbReference type="SAM" id="Phobius"/>
    </source>
</evidence>
<keyword evidence="7 13" id="KW-0418">Kinase</keyword>
<name>A0A248UN75_9HYPH</name>
<dbReference type="GO" id="GO:0005886">
    <property type="term" value="C:plasma membrane"/>
    <property type="evidence" value="ECO:0007669"/>
    <property type="project" value="TreeGrafter"/>
</dbReference>
<dbReference type="GO" id="GO:0000155">
    <property type="term" value="F:phosphorelay sensor kinase activity"/>
    <property type="evidence" value="ECO:0007669"/>
    <property type="project" value="InterPro"/>
</dbReference>
<keyword evidence="5" id="KW-0808">Transferase</keyword>
<evidence type="ECO:0000256" key="9">
    <source>
        <dbReference type="ARBA" id="ARBA00023012"/>
    </source>
</evidence>
<keyword evidence="4" id="KW-0597">Phosphoprotein</keyword>
<evidence type="ECO:0000256" key="4">
    <source>
        <dbReference type="ARBA" id="ARBA00022553"/>
    </source>
</evidence>
<dbReference type="SUPFAM" id="SSF47384">
    <property type="entry name" value="Homodimeric domain of signal transducing histidine kinase"/>
    <property type="match status" value="1"/>
</dbReference>
<accession>A0A248UN75</accession>